<gene>
    <name evidence="1" type="ORF">TBK1r_63990</name>
</gene>
<reference evidence="1 2" key="1">
    <citation type="submission" date="2019-02" db="EMBL/GenBank/DDBJ databases">
        <title>Deep-cultivation of Planctomycetes and their phenomic and genomic characterization uncovers novel biology.</title>
        <authorList>
            <person name="Wiegand S."/>
            <person name="Jogler M."/>
            <person name="Boedeker C."/>
            <person name="Pinto D."/>
            <person name="Vollmers J."/>
            <person name="Rivas-Marin E."/>
            <person name="Kohn T."/>
            <person name="Peeters S.H."/>
            <person name="Heuer A."/>
            <person name="Rast P."/>
            <person name="Oberbeckmann S."/>
            <person name="Bunk B."/>
            <person name="Jeske O."/>
            <person name="Meyerdierks A."/>
            <person name="Storesund J.E."/>
            <person name="Kallscheuer N."/>
            <person name="Luecker S."/>
            <person name="Lage O.M."/>
            <person name="Pohl T."/>
            <person name="Merkel B.J."/>
            <person name="Hornburger P."/>
            <person name="Mueller R.-W."/>
            <person name="Bruemmer F."/>
            <person name="Labrenz M."/>
            <person name="Spormann A.M."/>
            <person name="Op den Camp H."/>
            <person name="Overmann J."/>
            <person name="Amann R."/>
            <person name="Jetten M.S.M."/>
            <person name="Mascher T."/>
            <person name="Medema M.H."/>
            <person name="Devos D.P."/>
            <person name="Kaster A.-K."/>
            <person name="Ovreas L."/>
            <person name="Rohde M."/>
            <person name="Galperin M.Y."/>
            <person name="Jogler C."/>
        </authorList>
    </citation>
    <scope>NUCLEOTIDE SEQUENCE [LARGE SCALE GENOMIC DNA]</scope>
    <source>
        <strain evidence="1 2">TBK1r</strain>
    </source>
</reference>
<organism evidence="1 2">
    <name type="scientific">Stieleria magnilauensis</name>
    <dbReference type="NCBI Taxonomy" id="2527963"/>
    <lineage>
        <taxon>Bacteria</taxon>
        <taxon>Pseudomonadati</taxon>
        <taxon>Planctomycetota</taxon>
        <taxon>Planctomycetia</taxon>
        <taxon>Pirellulales</taxon>
        <taxon>Pirellulaceae</taxon>
        <taxon>Stieleria</taxon>
    </lineage>
</organism>
<keyword evidence="2" id="KW-1185">Reference proteome</keyword>
<evidence type="ECO:0000313" key="2">
    <source>
        <dbReference type="Proteomes" id="UP000318081"/>
    </source>
</evidence>
<proteinExistence type="predicted"/>
<protein>
    <submittedName>
        <fullName evidence="1">Uncharacterized protein</fullName>
    </submittedName>
</protein>
<dbReference type="RefSeq" id="WP_145219009.1">
    <property type="nucleotide sequence ID" value="NZ_CP036432.1"/>
</dbReference>
<dbReference type="EMBL" id="CP036432">
    <property type="protein sequence ID" value="QDV87369.1"/>
    <property type="molecule type" value="Genomic_DNA"/>
</dbReference>
<name>A0ABX5Y5H8_9BACT</name>
<evidence type="ECO:0000313" key="1">
    <source>
        <dbReference type="EMBL" id="QDV87369.1"/>
    </source>
</evidence>
<dbReference type="Proteomes" id="UP000318081">
    <property type="component" value="Chromosome"/>
</dbReference>
<sequence>MATNLPLAIATNRLETASVGQTERTNRFRFAAAVADTAARYGNEADMTPTDALADFLGRAEAIRTAAR</sequence>
<accession>A0ABX5Y5H8</accession>